<feature type="region of interest" description="Disordered" evidence="6">
    <location>
        <begin position="1"/>
        <end position="33"/>
    </location>
</feature>
<evidence type="ECO:0000256" key="6">
    <source>
        <dbReference type="SAM" id="MobiDB-lite"/>
    </source>
</evidence>
<feature type="region of interest" description="Disordered" evidence="6">
    <location>
        <begin position="106"/>
        <end position="159"/>
    </location>
</feature>
<proteinExistence type="evidence at transcript level"/>
<dbReference type="InterPro" id="IPR044810">
    <property type="entry name" value="WRKY_plant"/>
</dbReference>
<evidence type="ECO:0000313" key="9">
    <source>
        <dbReference type="EMBL" id="OAY61932.1"/>
    </source>
</evidence>
<dbReference type="GO" id="GO:0005634">
    <property type="term" value="C:nucleus"/>
    <property type="evidence" value="ECO:0000318"/>
    <property type="project" value="GO_Central"/>
</dbReference>
<comment type="subcellular location">
    <subcellularLocation>
        <location evidence="1">Nucleus</location>
    </subcellularLocation>
</comment>
<keyword evidence="5" id="KW-0539">Nucleus</keyword>
<keyword evidence="3" id="KW-0238">DNA-binding</keyword>
<evidence type="ECO:0000256" key="5">
    <source>
        <dbReference type="ARBA" id="ARBA00023242"/>
    </source>
</evidence>
<evidence type="ECO:0000256" key="2">
    <source>
        <dbReference type="ARBA" id="ARBA00023015"/>
    </source>
</evidence>
<keyword evidence="10" id="KW-1185">Reference proteome</keyword>
<dbReference type="SUPFAM" id="SSF118290">
    <property type="entry name" value="WRKY DNA-binding domain"/>
    <property type="match status" value="1"/>
</dbReference>
<accession>A0A140H8Q8</accession>
<dbReference type="Pfam" id="PF03106">
    <property type="entry name" value="WRKY"/>
    <property type="match status" value="1"/>
</dbReference>
<feature type="domain" description="WRKY" evidence="7">
    <location>
        <begin position="55"/>
        <end position="115"/>
    </location>
</feature>
<sequence>MDGSSCPPTLHSKVSELKSQSQPSKRSCRKGDEKTVVTVRIGANAGKIKNEGPPSDFWSWRKYGQKPIKGSPYPRGYYRCSTSKGCSAKKQVERCRSDASMMIITYTSNHNHPGPDLHSTNLNPQTKDSQFPTQSTEDLRPATPKREQQEEENQSQNQATVVISHEDDKEGHNFHYLQSPTNCSQYMMISQEEPFSAEKTDDTLSILLDEEPISCPALMTPKSEENDFFDELEELPIYSAFTSFMRTNFYDEGIPAVPS</sequence>
<feature type="compositionally biased region" description="Polar residues" evidence="6">
    <location>
        <begin position="118"/>
        <end position="136"/>
    </location>
</feature>
<evidence type="ECO:0000256" key="1">
    <source>
        <dbReference type="ARBA" id="ARBA00004123"/>
    </source>
</evidence>
<dbReference type="AlphaFoldDB" id="A0A140H8Q8"/>
<keyword evidence="2" id="KW-0805">Transcription regulation</keyword>
<dbReference type="SMART" id="SM00774">
    <property type="entry name" value="WRKY"/>
    <property type="match status" value="1"/>
</dbReference>
<organism evidence="8">
    <name type="scientific">Manihot esculenta</name>
    <name type="common">Cassava</name>
    <name type="synonym">Jatropha manihot</name>
    <dbReference type="NCBI Taxonomy" id="3983"/>
    <lineage>
        <taxon>Eukaryota</taxon>
        <taxon>Viridiplantae</taxon>
        <taxon>Streptophyta</taxon>
        <taxon>Embryophyta</taxon>
        <taxon>Tracheophyta</taxon>
        <taxon>Spermatophyta</taxon>
        <taxon>Magnoliopsida</taxon>
        <taxon>eudicotyledons</taxon>
        <taxon>Gunneridae</taxon>
        <taxon>Pentapetalae</taxon>
        <taxon>rosids</taxon>
        <taxon>fabids</taxon>
        <taxon>Malpighiales</taxon>
        <taxon>Euphorbiaceae</taxon>
        <taxon>Crotonoideae</taxon>
        <taxon>Manihoteae</taxon>
        <taxon>Manihot</taxon>
    </lineage>
</organism>
<dbReference type="EMBL" id="KT827629">
    <property type="protein sequence ID" value="AMO00422.1"/>
    <property type="molecule type" value="mRNA"/>
</dbReference>
<reference evidence="8" key="1">
    <citation type="journal article" date="2016" name="Front. Plant Sci.">
        <title>Genome-Wide Identification and Expression Analysis of the WRKY Gene Family in Cassava.</title>
        <authorList>
            <person name="Wei Y."/>
            <person name="Shi H."/>
            <person name="Xia Z."/>
            <person name="Tie W."/>
            <person name="Ding Z."/>
            <person name="Yan Y."/>
            <person name="Wang W."/>
            <person name="Hu W."/>
            <person name="Li K."/>
        </authorList>
    </citation>
    <scope>NUCLEOTIDE SEQUENCE</scope>
</reference>
<dbReference type="InterPro" id="IPR003657">
    <property type="entry name" value="WRKY_dom"/>
</dbReference>
<dbReference type="InterPro" id="IPR036576">
    <property type="entry name" value="WRKY_dom_sf"/>
</dbReference>
<dbReference type="GO" id="GO:0006355">
    <property type="term" value="P:regulation of DNA-templated transcription"/>
    <property type="evidence" value="ECO:0000318"/>
    <property type="project" value="GO_Central"/>
</dbReference>
<reference evidence="9 10" key="2">
    <citation type="submission" date="2016-02" db="EMBL/GenBank/DDBJ databases">
        <title>WGS assembly of Manihot esculenta.</title>
        <authorList>
            <person name="Bredeson J.V."/>
            <person name="Prochnik S.E."/>
            <person name="Lyons J.B."/>
            <person name="Schmutz J."/>
            <person name="Grimwood J."/>
            <person name="Vrebalov J."/>
            <person name="Bart R.S."/>
            <person name="Amuge T."/>
            <person name="Ferguson M.E."/>
            <person name="Green R."/>
            <person name="Putnam N."/>
            <person name="Stites J."/>
            <person name="Rounsley S."/>
            <person name="Rokhsar D.S."/>
        </authorList>
    </citation>
    <scope>NUCLEOTIDE SEQUENCE [LARGE SCALE GENOMIC DNA]</scope>
    <source>
        <strain evidence="10">cv. AM560-2</strain>
        <tissue evidence="9">Leaf</tissue>
    </source>
</reference>
<dbReference type="PANTHER" id="PTHR32096">
    <property type="entry name" value="WRKY TRANSCRIPTION FACTOR 30-RELATED-RELATED"/>
    <property type="match status" value="1"/>
</dbReference>
<gene>
    <name evidence="9" type="ORF">MANES_01G228500</name>
</gene>
<evidence type="ECO:0000259" key="7">
    <source>
        <dbReference type="PROSITE" id="PS50811"/>
    </source>
</evidence>
<dbReference type="GO" id="GO:0000976">
    <property type="term" value="F:transcription cis-regulatory region binding"/>
    <property type="evidence" value="ECO:0000318"/>
    <property type="project" value="GO_Central"/>
</dbReference>
<keyword evidence="4" id="KW-0804">Transcription</keyword>
<dbReference type="FunFam" id="2.20.25.80:FF:000004">
    <property type="entry name" value="WRKY transcription factor 65"/>
    <property type="match status" value="1"/>
</dbReference>
<dbReference type="SMR" id="A0A140H8Q8"/>
<dbReference type="GO" id="GO:0003700">
    <property type="term" value="F:DNA-binding transcription factor activity"/>
    <property type="evidence" value="ECO:0000318"/>
    <property type="project" value="GO_Central"/>
</dbReference>
<dbReference type="PANTHER" id="PTHR32096:SF18">
    <property type="entry name" value="DISEASE RESISTANCE PROTEIN RRS1B-RELATED"/>
    <property type="match status" value="1"/>
</dbReference>
<protein>
    <submittedName>
        <fullName evidence="8">WRKY transcription factor 54</fullName>
    </submittedName>
</protein>
<evidence type="ECO:0000313" key="10">
    <source>
        <dbReference type="Proteomes" id="UP000091857"/>
    </source>
</evidence>
<dbReference type="PROSITE" id="PS50811">
    <property type="entry name" value="WRKY"/>
    <property type="match status" value="1"/>
</dbReference>
<evidence type="ECO:0000256" key="3">
    <source>
        <dbReference type="ARBA" id="ARBA00023125"/>
    </source>
</evidence>
<dbReference type="EMBL" id="CM004387">
    <property type="protein sequence ID" value="OAY61932.1"/>
    <property type="molecule type" value="Genomic_DNA"/>
</dbReference>
<name>A0A140H8Q8_MANES</name>
<dbReference type="Proteomes" id="UP000091857">
    <property type="component" value="Chromosome 1"/>
</dbReference>
<evidence type="ECO:0000256" key="4">
    <source>
        <dbReference type="ARBA" id="ARBA00023163"/>
    </source>
</evidence>
<dbReference type="Gramene" id="Manes.01G228500.1.v8.1">
    <property type="protein sequence ID" value="Manes.01G228500.1.v8.1.CDS"/>
    <property type="gene ID" value="Manes.01G228500.v8.1"/>
</dbReference>
<dbReference type="Gene3D" id="2.20.25.80">
    <property type="entry name" value="WRKY domain"/>
    <property type="match status" value="1"/>
</dbReference>
<evidence type="ECO:0000313" key="8">
    <source>
        <dbReference type="EMBL" id="AMO00422.1"/>
    </source>
</evidence>
<dbReference type="OMA" id="NIMIDQE"/>
<feature type="compositionally biased region" description="Basic and acidic residues" evidence="6">
    <location>
        <begin position="137"/>
        <end position="148"/>
    </location>
</feature>